<organism evidence="1 2">
    <name type="scientific">Bauhinia variegata</name>
    <name type="common">Purple orchid tree</name>
    <name type="synonym">Phanera variegata</name>
    <dbReference type="NCBI Taxonomy" id="167791"/>
    <lineage>
        <taxon>Eukaryota</taxon>
        <taxon>Viridiplantae</taxon>
        <taxon>Streptophyta</taxon>
        <taxon>Embryophyta</taxon>
        <taxon>Tracheophyta</taxon>
        <taxon>Spermatophyta</taxon>
        <taxon>Magnoliopsida</taxon>
        <taxon>eudicotyledons</taxon>
        <taxon>Gunneridae</taxon>
        <taxon>Pentapetalae</taxon>
        <taxon>rosids</taxon>
        <taxon>fabids</taxon>
        <taxon>Fabales</taxon>
        <taxon>Fabaceae</taxon>
        <taxon>Cercidoideae</taxon>
        <taxon>Cercideae</taxon>
        <taxon>Bauhiniinae</taxon>
        <taxon>Bauhinia</taxon>
    </lineage>
</organism>
<reference evidence="1 2" key="1">
    <citation type="journal article" date="2022" name="DNA Res.">
        <title>Chromosomal-level genome assembly of the orchid tree Bauhinia variegata (Leguminosae; Cercidoideae) supports the allotetraploid origin hypothesis of Bauhinia.</title>
        <authorList>
            <person name="Zhong Y."/>
            <person name="Chen Y."/>
            <person name="Zheng D."/>
            <person name="Pang J."/>
            <person name="Liu Y."/>
            <person name="Luo S."/>
            <person name="Meng S."/>
            <person name="Qian L."/>
            <person name="Wei D."/>
            <person name="Dai S."/>
            <person name="Zhou R."/>
        </authorList>
    </citation>
    <scope>NUCLEOTIDE SEQUENCE [LARGE SCALE GENOMIC DNA]</scope>
    <source>
        <strain evidence="1">BV-YZ2020</strain>
    </source>
</reference>
<accession>A0ACB9MUS5</accession>
<gene>
    <name evidence="1" type="ORF">L6164_019931</name>
</gene>
<proteinExistence type="predicted"/>
<name>A0ACB9MUS5_BAUVA</name>
<dbReference type="Proteomes" id="UP000828941">
    <property type="component" value="Chromosome 8"/>
</dbReference>
<keyword evidence="2" id="KW-1185">Reference proteome</keyword>
<evidence type="ECO:0000313" key="1">
    <source>
        <dbReference type="EMBL" id="KAI4327476.1"/>
    </source>
</evidence>
<sequence length="310" mass="35242">MVETRGKCPIILVSSSSEEEIGDQSYQETEDSNSEDDDDTSNEGDNYGDDESLSGEVVGLLQEGSDLQSLKLKECKAYLRKHGLRLAGNRGDCIKRIKEHWRIKDGQGYTLYPRSSFTIDCTGDVCKGDVVLFRQKVYEKFDKVTRHGRLLGNRTVAGRVVKESYGAAKQQHTFTVEVIWSSGVNKLTPLFPLLVKGRNLYKLKTHRQRWKNETERVIVLSEKHRRGTAARLVRAMKQRNKKCLKSQNEINTRPSRMGRSSMAHFDGHGRTTSHFQPQDATSSRKATWKQNAGTNRMHSFMMREASIRAG</sequence>
<comment type="caution">
    <text evidence="1">The sequence shown here is derived from an EMBL/GenBank/DDBJ whole genome shotgun (WGS) entry which is preliminary data.</text>
</comment>
<protein>
    <submittedName>
        <fullName evidence="1">Uncharacterized protein</fullName>
    </submittedName>
</protein>
<evidence type="ECO:0000313" key="2">
    <source>
        <dbReference type="Proteomes" id="UP000828941"/>
    </source>
</evidence>
<dbReference type="EMBL" id="CM039433">
    <property type="protein sequence ID" value="KAI4327476.1"/>
    <property type="molecule type" value="Genomic_DNA"/>
</dbReference>